<keyword evidence="8" id="KW-1185">Reference proteome</keyword>
<dbReference type="InterPro" id="IPR027417">
    <property type="entry name" value="P-loop_NTPase"/>
</dbReference>
<keyword evidence="1 6" id="KW-0479">Metal-binding</keyword>
<evidence type="ECO:0000313" key="7">
    <source>
        <dbReference type="EMBL" id="KAL0480225.1"/>
    </source>
</evidence>
<evidence type="ECO:0000313" key="8">
    <source>
        <dbReference type="Proteomes" id="UP001431209"/>
    </source>
</evidence>
<name>A0AAW2YTW6_9EUKA</name>
<keyword evidence="4" id="KW-0807">Transducer</keyword>
<dbReference type="Pfam" id="PF00503">
    <property type="entry name" value="G-alpha"/>
    <property type="match status" value="1"/>
</dbReference>
<organism evidence="7 8">
    <name type="scientific">Acrasis kona</name>
    <dbReference type="NCBI Taxonomy" id="1008807"/>
    <lineage>
        <taxon>Eukaryota</taxon>
        <taxon>Discoba</taxon>
        <taxon>Heterolobosea</taxon>
        <taxon>Tetramitia</taxon>
        <taxon>Eutetramitia</taxon>
        <taxon>Acrasidae</taxon>
        <taxon>Acrasis</taxon>
    </lineage>
</organism>
<dbReference type="AlphaFoldDB" id="A0AAW2YTW6"/>
<evidence type="ECO:0000256" key="3">
    <source>
        <dbReference type="ARBA" id="ARBA00023134"/>
    </source>
</evidence>
<evidence type="ECO:0000256" key="4">
    <source>
        <dbReference type="ARBA" id="ARBA00023224"/>
    </source>
</evidence>
<dbReference type="Proteomes" id="UP001431209">
    <property type="component" value="Unassembled WGS sequence"/>
</dbReference>
<dbReference type="GO" id="GO:0031683">
    <property type="term" value="F:G-protein beta/gamma-subunit complex binding"/>
    <property type="evidence" value="ECO:0007669"/>
    <property type="project" value="InterPro"/>
</dbReference>
<evidence type="ECO:0000256" key="5">
    <source>
        <dbReference type="PIRSR" id="PIRSR601019-1"/>
    </source>
</evidence>
<reference evidence="7 8" key="1">
    <citation type="submission" date="2024-03" db="EMBL/GenBank/DDBJ databases">
        <title>The Acrasis kona genome and developmental transcriptomes reveal deep origins of eukaryotic multicellular pathways.</title>
        <authorList>
            <person name="Sheikh S."/>
            <person name="Fu C.-J."/>
            <person name="Brown M.W."/>
            <person name="Baldauf S.L."/>
        </authorList>
    </citation>
    <scope>NUCLEOTIDE SEQUENCE [LARGE SCALE GENOMIC DNA]</scope>
    <source>
        <strain evidence="7 8">ATCC MYA-3509</strain>
    </source>
</reference>
<dbReference type="GO" id="GO:0001664">
    <property type="term" value="F:G protein-coupled receptor binding"/>
    <property type="evidence" value="ECO:0007669"/>
    <property type="project" value="TreeGrafter"/>
</dbReference>
<dbReference type="GO" id="GO:0007188">
    <property type="term" value="P:adenylate cyclase-modulating G protein-coupled receptor signaling pathway"/>
    <property type="evidence" value="ECO:0007669"/>
    <property type="project" value="TreeGrafter"/>
</dbReference>
<dbReference type="FunFam" id="3.40.50.300:FF:000720">
    <property type="entry name" value="Guanine nucleotide-binding protein G(k) subunit alpha"/>
    <property type="match status" value="1"/>
</dbReference>
<evidence type="ECO:0000256" key="2">
    <source>
        <dbReference type="ARBA" id="ARBA00022741"/>
    </source>
</evidence>
<evidence type="ECO:0000256" key="6">
    <source>
        <dbReference type="PIRSR" id="PIRSR601019-2"/>
    </source>
</evidence>
<feature type="binding site" evidence="5">
    <location>
        <begin position="172"/>
        <end position="175"/>
    </location>
    <ligand>
        <name>GTP</name>
        <dbReference type="ChEBI" id="CHEBI:37565"/>
    </ligand>
</feature>
<keyword evidence="2 5" id="KW-0547">Nucleotide-binding</keyword>
<accession>A0AAW2YTW6</accession>
<dbReference type="GO" id="GO:0005834">
    <property type="term" value="C:heterotrimeric G-protein complex"/>
    <property type="evidence" value="ECO:0007669"/>
    <property type="project" value="TreeGrafter"/>
</dbReference>
<dbReference type="EMBL" id="JAOPGA020000642">
    <property type="protein sequence ID" value="KAL0480225.1"/>
    <property type="molecule type" value="Genomic_DNA"/>
</dbReference>
<proteinExistence type="predicted"/>
<gene>
    <name evidence="7" type="ORF">AKO1_007189</name>
</gene>
<dbReference type="InterPro" id="IPR001019">
    <property type="entry name" value="Gprotein_alpha_su"/>
</dbReference>
<dbReference type="GO" id="GO:0005737">
    <property type="term" value="C:cytoplasm"/>
    <property type="evidence" value="ECO:0007669"/>
    <property type="project" value="TreeGrafter"/>
</dbReference>
<dbReference type="PANTHER" id="PTHR10218:SF302">
    <property type="entry name" value="GUANINE NUCLEOTIDE-BINDING PROTEIN ALPHA-5 SUBUNIT"/>
    <property type="match status" value="1"/>
</dbReference>
<keyword evidence="3 5" id="KW-0342">GTP-binding</keyword>
<protein>
    <submittedName>
        <fullName evidence="7">G-protein subunit alpha</fullName>
    </submittedName>
</protein>
<dbReference type="GO" id="GO:0005525">
    <property type="term" value="F:GTP binding"/>
    <property type="evidence" value="ECO:0007669"/>
    <property type="project" value="UniProtKB-KW"/>
</dbReference>
<feature type="binding site" evidence="5">
    <location>
        <begin position="80"/>
        <end position="86"/>
    </location>
    <ligand>
        <name>GTP</name>
        <dbReference type="ChEBI" id="CHEBI:37565"/>
    </ligand>
</feature>
<dbReference type="SUPFAM" id="SSF52540">
    <property type="entry name" value="P-loop containing nucleoside triphosphate hydrolases"/>
    <property type="match status" value="1"/>
</dbReference>
<sequence>ACAKRIKEAPRDLDNINNVFNQSLYEDIVEIFNVEAVRSILSGRYSNNLRVPDGGVLLMDRLGHLDPYEAASRANKLDFLLASYPTVGIHVPLSTQLKYAVADCSGWRCEREKWKVLACQNLKMIFFVVSLGDFDLVSRENGQNRFVDSVNFFGELSANPLLQSIPILLIFNKIDVFREKLNYKKFSDYVVEYKGRNDYHYITNYIKMKFLKGENTINHIFASTLDSGDVQAITSIAEAYFKNQPS</sequence>
<keyword evidence="6" id="KW-0460">Magnesium</keyword>
<evidence type="ECO:0000256" key="1">
    <source>
        <dbReference type="ARBA" id="ARBA00022723"/>
    </source>
</evidence>
<comment type="caution">
    <text evidence="7">The sequence shown here is derived from an EMBL/GenBank/DDBJ whole genome shotgun (WGS) entry which is preliminary data.</text>
</comment>
<dbReference type="PANTHER" id="PTHR10218">
    <property type="entry name" value="GTP-BINDING PROTEIN ALPHA SUBUNIT"/>
    <property type="match status" value="1"/>
</dbReference>
<dbReference type="GO" id="GO:0003924">
    <property type="term" value="F:GTPase activity"/>
    <property type="evidence" value="ECO:0007669"/>
    <property type="project" value="InterPro"/>
</dbReference>
<dbReference type="PROSITE" id="PS51882">
    <property type="entry name" value="G_ALPHA"/>
    <property type="match status" value="1"/>
</dbReference>
<feature type="binding site" evidence="6">
    <location>
        <position position="86"/>
    </location>
    <ligand>
        <name>Mg(2+)</name>
        <dbReference type="ChEBI" id="CHEBI:18420"/>
    </ligand>
</feature>
<feature type="non-terminal residue" evidence="7">
    <location>
        <position position="1"/>
    </location>
</feature>
<dbReference type="GO" id="GO:0046872">
    <property type="term" value="F:metal ion binding"/>
    <property type="evidence" value="ECO:0007669"/>
    <property type="project" value="UniProtKB-KW"/>
</dbReference>
<dbReference type="Gene3D" id="3.40.50.300">
    <property type="entry name" value="P-loop containing nucleotide triphosphate hydrolases"/>
    <property type="match status" value="1"/>
</dbReference>
<dbReference type="SMART" id="SM00275">
    <property type="entry name" value="G_alpha"/>
    <property type="match status" value="1"/>
</dbReference>